<keyword evidence="1" id="KW-0472">Membrane</keyword>
<dbReference type="AlphaFoldDB" id="A0A7W6KMT4"/>
<reference evidence="2 3" key="1">
    <citation type="submission" date="2020-08" db="EMBL/GenBank/DDBJ databases">
        <title>Genomic Encyclopedia of Type Strains, Phase IV (KMG-IV): sequencing the most valuable type-strain genomes for metagenomic binning, comparative biology and taxonomic classification.</title>
        <authorList>
            <person name="Goeker M."/>
        </authorList>
    </citation>
    <scope>NUCLEOTIDE SEQUENCE [LARGE SCALE GENOMIC DNA]</scope>
    <source>
        <strain evidence="2 3">DSM 28101</strain>
    </source>
</reference>
<feature type="transmembrane region" description="Helical" evidence="1">
    <location>
        <begin position="94"/>
        <end position="112"/>
    </location>
</feature>
<organism evidence="2 3">
    <name type="scientific">Martelella radicis</name>
    <dbReference type="NCBI Taxonomy" id="1397476"/>
    <lineage>
        <taxon>Bacteria</taxon>
        <taxon>Pseudomonadati</taxon>
        <taxon>Pseudomonadota</taxon>
        <taxon>Alphaproteobacteria</taxon>
        <taxon>Hyphomicrobiales</taxon>
        <taxon>Aurantimonadaceae</taxon>
        <taxon>Martelella</taxon>
    </lineage>
</organism>
<dbReference type="Proteomes" id="UP000530571">
    <property type="component" value="Unassembled WGS sequence"/>
</dbReference>
<evidence type="ECO:0000313" key="3">
    <source>
        <dbReference type="Proteomes" id="UP000530571"/>
    </source>
</evidence>
<evidence type="ECO:0000313" key="2">
    <source>
        <dbReference type="EMBL" id="MBB4124082.1"/>
    </source>
</evidence>
<comment type="caution">
    <text evidence="2">The sequence shown here is derived from an EMBL/GenBank/DDBJ whole genome shotgun (WGS) entry which is preliminary data.</text>
</comment>
<gene>
    <name evidence="2" type="ORF">GGR30_004034</name>
</gene>
<accession>A0A7W6KMT4</accession>
<protein>
    <submittedName>
        <fullName evidence="2">Uncharacterized protein</fullName>
    </submittedName>
</protein>
<dbReference type="InterPro" id="IPR029045">
    <property type="entry name" value="ClpP/crotonase-like_dom_sf"/>
</dbReference>
<proteinExistence type="predicted"/>
<feature type="transmembrane region" description="Helical" evidence="1">
    <location>
        <begin position="54"/>
        <end position="74"/>
    </location>
</feature>
<dbReference type="RefSeq" id="WP_183490280.1">
    <property type="nucleotide sequence ID" value="NZ_JACIDZ010000016.1"/>
</dbReference>
<keyword evidence="3" id="KW-1185">Reference proteome</keyword>
<dbReference type="SUPFAM" id="SSF52096">
    <property type="entry name" value="ClpP/crotonase"/>
    <property type="match status" value="1"/>
</dbReference>
<feature type="transmembrane region" description="Helical" evidence="1">
    <location>
        <begin position="20"/>
        <end position="42"/>
    </location>
</feature>
<keyword evidence="1" id="KW-0812">Transmembrane</keyword>
<dbReference type="EMBL" id="JACIDZ010000016">
    <property type="protein sequence ID" value="MBB4124082.1"/>
    <property type="molecule type" value="Genomic_DNA"/>
</dbReference>
<dbReference type="Gene3D" id="3.90.226.10">
    <property type="entry name" value="2-enoyl-CoA Hydratase, Chain A, domain 1"/>
    <property type="match status" value="1"/>
</dbReference>
<name>A0A7W6KMT4_9HYPH</name>
<keyword evidence="1" id="KW-1133">Transmembrane helix</keyword>
<sequence length="302" mass="34206">MLIHKVRRYLTAHWRGEQGLAWSFWINLVLIRVLVLLLQDWLRPGKGQNFHDTQLFVLLLVLLFHGVLFVWQAVGVIRAAELYGRTTGYMAPVWGTQMALVLAVFWVMTYAFDAWHMTRPAPDNLRRQYAVEAEAERAEKYSIEPTPDGQSLTLTGSLELGITNHLKHQLDAYPDVKQIILASTGGNIYQARGLSNTIRQNGLNTLVVSECSSACTTVFIGGIKRQLSSGGRLGFHQYRIDADYAVLNADPLREQDRDRTIFLQAGVAAWFLDMMFDSRPSDMWYPDLPELMEAHVVTDVAP</sequence>
<evidence type="ECO:0000256" key="1">
    <source>
        <dbReference type="SAM" id="Phobius"/>
    </source>
</evidence>